<evidence type="ECO:0000313" key="1">
    <source>
        <dbReference type="EMBL" id="SVE27597.1"/>
    </source>
</evidence>
<dbReference type="EMBL" id="UINC01206119">
    <property type="protein sequence ID" value="SVE27597.1"/>
    <property type="molecule type" value="Genomic_DNA"/>
</dbReference>
<dbReference type="AlphaFoldDB" id="A0A383C5B2"/>
<protein>
    <submittedName>
        <fullName evidence="1">Uncharacterized protein</fullName>
    </submittedName>
</protein>
<proteinExistence type="predicted"/>
<reference evidence="1" key="1">
    <citation type="submission" date="2018-05" db="EMBL/GenBank/DDBJ databases">
        <authorList>
            <person name="Lanie J.A."/>
            <person name="Ng W.-L."/>
            <person name="Kazmierczak K.M."/>
            <person name="Andrzejewski T.M."/>
            <person name="Davidsen T.M."/>
            <person name="Wayne K.J."/>
            <person name="Tettelin H."/>
            <person name="Glass J.I."/>
            <person name="Rusch D."/>
            <person name="Podicherti R."/>
            <person name="Tsui H.-C.T."/>
            <person name="Winkler M.E."/>
        </authorList>
    </citation>
    <scope>NUCLEOTIDE SEQUENCE</scope>
</reference>
<organism evidence="1">
    <name type="scientific">marine metagenome</name>
    <dbReference type="NCBI Taxonomy" id="408172"/>
    <lineage>
        <taxon>unclassified sequences</taxon>
        <taxon>metagenomes</taxon>
        <taxon>ecological metagenomes</taxon>
    </lineage>
</organism>
<sequence length="54" mass="5866">MFWTLSCLLLTVSVAAADDAAAGHTWLAGRVADYNALRERLPPADLARHLVEES</sequence>
<accession>A0A383C5B2</accession>
<gene>
    <name evidence="1" type="ORF">METZ01_LOCUS480451</name>
</gene>
<feature type="non-terminal residue" evidence="1">
    <location>
        <position position="54"/>
    </location>
</feature>
<name>A0A383C5B2_9ZZZZ</name>